<dbReference type="EMBL" id="GISG01110566">
    <property type="protein sequence ID" value="MBA4638759.1"/>
    <property type="molecule type" value="Transcribed_RNA"/>
</dbReference>
<dbReference type="EMBL" id="GISG01110568">
    <property type="protein sequence ID" value="MBA4638761.1"/>
    <property type="molecule type" value="Transcribed_RNA"/>
</dbReference>
<sequence>MICTEALLPWKASLTWITVNLVLSSHGRAILGNHGIIDIERSCTAIDLSHGRKRPLLFFLYNQLVNLVYVWKRLHHQYTASNHFIVIIKTNQDRNYNEEW</sequence>
<dbReference type="AlphaFoldDB" id="A0A7C9DBE8"/>
<accession>A0A7C9DBE8</accession>
<reference evidence="1" key="1">
    <citation type="journal article" date="2013" name="J. Plant Res.">
        <title>Effect of fungi and light on seed germination of three Opuntia species from semiarid lands of central Mexico.</title>
        <authorList>
            <person name="Delgado-Sanchez P."/>
            <person name="Jimenez-Bremont J.F."/>
            <person name="Guerrero-Gonzalez Mde L."/>
            <person name="Flores J."/>
        </authorList>
    </citation>
    <scope>NUCLEOTIDE SEQUENCE</scope>
    <source>
        <tissue evidence="1">Cladode</tissue>
    </source>
</reference>
<evidence type="ECO:0000313" key="1">
    <source>
        <dbReference type="EMBL" id="MBA4638761.1"/>
    </source>
</evidence>
<organism evidence="1">
    <name type="scientific">Opuntia streptacantha</name>
    <name type="common">Prickly pear cactus</name>
    <name type="synonym">Opuntia cardona</name>
    <dbReference type="NCBI Taxonomy" id="393608"/>
    <lineage>
        <taxon>Eukaryota</taxon>
        <taxon>Viridiplantae</taxon>
        <taxon>Streptophyta</taxon>
        <taxon>Embryophyta</taxon>
        <taxon>Tracheophyta</taxon>
        <taxon>Spermatophyta</taxon>
        <taxon>Magnoliopsida</taxon>
        <taxon>eudicotyledons</taxon>
        <taxon>Gunneridae</taxon>
        <taxon>Pentapetalae</taxon>
        <taxon>Caryophyllales</taxon>
        <taxon>Cactineae</taxon>
        <taxon>Cactaceae</taxon>
        <taxon>Opuntioideae</taxon>
        <taxon>Opuntia</taxon>
    </lineage>
</organism>
<proteinExistence type="predicted"/>
<name>A0A7C9DBE8_OPUST</name>
<reference evidence="1" key="2">
    <citation type="submission" date="2020-07" db="EMBL/GenBank/DDBJ databases">
        <authorList>
            <person name="Vera ALvarez R."/>
            <person name="Arias-Moreno D.M."/>
            <person name="Jimenez-Jacinto V."/>
            <person name="Jimenez-Bremont J.F."/>
            <person name="Swaminathan K."/>
            <person name="Moose S.P."/>
            <person name="Guerrero-Gonzalez M.L."/>
            <person name="Marino-Ramirez L."/>
            <person name="Landsman D."/>
            <person name="Rodriguez-Kessler M."/>
            <person name="Delgado-Sanchez P."/>
        </authorList>
    </citation>
    <scope>NUCLEOTIDE SEQUENCE</scope>
    <source>
        <tissue evidence="1">Cladode</tissue>
    </source>
</reference>
<protein>
    <submittedName>
        <fullName evidence="1">Uncharacterized protein</fullName>
    </submittedName>
</protein>